<proteinExistence type="predicted"/>
<dbReference type="InterPro" id="IPR002110">
    <property type="entry name" value="Ankyrin_rpt"/>
</dbReference>
<reference evidence="1 2" key="1">
    <citation type="submission" date="2020-05" db="EMBL/GenBank/DDBJ databases">
        <title>Identification and distribution of gene clusters putatively required for synthesis of sphingolipid metabolism inhibitors in phylogenetically diverse species of the filamentous fungus Fusarium.</title>
        <authorList>
            <person name="Kim H.-S."/>
            <person name="Busman M."/>
            <person name="Brown D.W."/>
            <person name="Divon H."/>
            <person name="Uhlig S."/>
            <person name="Proctor R.H."/>
        </authorList>
    </citation>
    <scope>NUCLEOTIDE SEQUENCE [LARGE SCALE GENOMIC DNA]</scope>
    <source>
        <strain evidence="1 2">NRRL 25311</strain>
    </source>
</reference>
<sequence>MADPSTYTVGWICALTTELVAAKSFFHEEYEVTLEAQAPGDNNSYSFGRMGRHDVAVACLPRARYGIAPAASVARDMLRTFPNIRVGLMVGIVSVLSGTKGGVLHHARGKTLQQQEFQLTGSLNQPPQFLLTAVGALEADYKGEGHEMNERIEEALSRRPRLRKRYARPSADTDRLYESRHIRQECRASTACKENCGEENLITRNSRGDNDDDPMVHYGLIASSDKLMKDITIRDKLAMEEGVLCFEMEAAGLMNHFPCLIIRGICDYDDSHKNKEWQGFTAMTAAAYANELLQKILPTSIQQHKTLAEVLDGIGIQMENITTSVRDTNATVNTMHADNQRQKIERCLKTPRSSTNVAKAKKRRHDSTGLWSRDSLLPWIGQLTEKNVQLLLTARPESDVQPQIVRFFGEQNCLSLDKTAVNGDIQSYILSVLDTNPRFTEQALSEQLRKDICIKVGEGADGMFRWAACQMDTLEACPTLNAVREALVSLPRDLPKTYDRMMESIPPQHKNDSIRLLQFMVNCEQPLSLAEAVEILATRPDPHHDRLRCCPGIIHTVTVESEQLDENDDMYRWEEVHLTHFPVKEYLTKLDAFCELKSAIVITEELINYLYDVKDPLYLVRADFPLAIRTENIWCEFARRAQTVEKIVQMTAKLLISRSNVLKLYRISQLQVLNWYCSSKRRGERLDSRSRRSHGRAEDGFSIACLGGLQSTVASMMEDTKFNVPIKEKEACLIGAILNKHPEVAEVLLNYGVNPDASNFNGSAIYNASKLGFTELASENGHFEVIEELLNEGYHVDIQNSLERTVEKGHTAITELLVSWGACEAEPISDNDVLEISSSRRIFRLVCRLLDARPDDYEKNKALLKACEAGRLDVIRLLISRRAQADHPIDCNYKHYNYIELDWIDNGEVHHNCLVLAAHSGYEDVVQTLLDNEFDLSQVLDLKTELEVTTSICVGKAFVRALLGCHHRVIITLLDAMENHAYTDEIAALRAASEPHNLHILREFSDSMKDYIGDGKVPVSLG</sequence>
<dbReference type="SMART" id="SM00248">
    <property type="entry name" value="ANK"/>
    <property type="match status" value="4"/>
</dbReference>
<keyword evidence="2" id="KW-1185">Reference proteome</keyword>
<dbReference type="EMBL" id="JAAOAK010000457">
    <property type="protein sequence ID" value="KAF5664844.1"/>
    <property type="molecule type" value="Genomic_DNA"/>
</dbReference>
<gene>
    <name evidence="1" type="ORF">FDENT_12768</name>
</gene>
<dbReference type="Proteomes" id="UP000562682">
    <property type="component" value="Unassembled WGS sequence"/>
</dbReference>
<protein>
    <submittedName>
        <fullName evidence="1">Nacht ankyrin domain-containing protein</fullName>
    </submittedName>
</protein>
<dbReference type="SUPFAM" id="SSF53167">
    <property type="entry name" value="Purine and uridine phosphorylases"/>
    <property type="match status" value="1"/>
</dbReference>
<evidence type="ECO:0000313" key="1">
    <source>
        <dbReference type="EMBL" id="KAF5664844.1"/>
    </source>
</evidence>
<accession>A0A8H5T977</accession>
<dbReference type="PANTHER" id="PTHR46082:SF11">
    <property type="entry name" value="AAA+ ATPASE DOMAIN-CONTAINING PROTEIN-RELATED"/>
    <property type="match status" value="1"/>
</dbReference>
<dbReference type="Gene3D" id="1.25.40.20">
    <property type="entry name" value="Ankyrin repeat-containing domain"/>
    <property type="match status" value="2"/>
</dbReference>
<comment type="caution">
    <text evidence="1">The sequence shown here is derived from an EMBL/GenBank/DDBJ whole genome shotgun (WGS) entry which is preliminary data.</text>
</comment>
<dbReference type="SUPFAM" id="SSF48403">
    <property type="entry name" value="Ankyrin repeat"/>
    <property type="match status" value="1"/>
</dbReference>
<dbReference type="Gene3D" id="3.40.50.1580">
    <property type="entry name" value="Nucleoside phosphorylase domain"/>
    <property type="match status" value="1"/>
</dbReference>
<dbReference type="Pfam" id="PF12796">
    <property type="entry name" value="Ank_2"/>
    <property type="match status" value="1"/>
</dbReference>
<evidence type="ECO:0000313" key="2">
    <source>
        <dbReference type="Proteomes" id="UP000562682"/>
    </source>
</evidence>
<dbReference type="InterPro" id="IPR036770">
    <property type="entry name" value="Ankyrin_rpt-contain_sf"/>
</dbReference>
<dbReference type="GO" id="GO:0003824">
    <property type="term" value="F:catalytic activity"/>
    <property type="evidence" value="ECO:0007669"/>
    <property type="project" value="InterPro"/>
</dbReference>
<dbReference type="InterPro" id="IPR053137">
    <property type="entry name" value="NLR-like"/>
</dbReference>
<dbReference type="InterPro" id="IPR035994">
    <property type="entry name" value="Nucleoside_phosphorylase_sf"/>
</dbReference>
<name>A0A8H5T977_9HYPO</name>
<dbReference type="PANTHER" id="PTHR46082">
    <property type="entry name" value="ATP/GTP-BINDING PROTEIN-RELATED"/>
    <property type="match status" value="1"/>
</dbReference>
<organism evidence="1 2">
    <name type="scientific">Fusarium denticulatum</name>
    <dbReference type="NCBI Taxonomy" id="48507"/>
    <lineage>
        <taxon>Eukaryota</taxon>
        <taxon>Fungi</taxon>
        <taxon>Dikarya</taxon>
        <taxon>Ascomycota</taxon>
        <taxon>Pezizomycotina</taxon>
        <taxon>Sordariomycetes</taxon>
        <taxon>Hypocreomycetidae</taxon>
        <taxon>Hypocreales</taxon>
        <taxon>Nectriaceae</taxon>
        <taxon>Fusarium</taxon>
        <taxon>Fusarium fujikuroi species complex</taxon>
    </lineage>
</organism>
<dbReference type="GO" id="GO:0009116">
    <property type="term" value="P:nucleoside metabolic process"/>
    <property type="evidence" value="ECO:0007669"/>
    <property type="project" value="InterPro"/>
</dbReference>
<dbReference type="AlphaFoldDB" id="A0A8H5T977"/>